<sequence>MKTKFRKRFTVMCVMLIVVLLGSTNSYAAKNDYYWNLYKNDPYVADYNVMARARRVPGGPSYYDSLTGMEFLPGSGEILNLSSATRIPGEPLYQRQGYKAFYPPMYSQYIPEKATVNLSDKNTGDGYTVYIGLALEGGFVGSGGASGNLVVSYNKDTQKWHLGILGSTNGNVTIGSKFDAEFHVGFSNGNTTTLSGFAYASSAEVPLLEGTISVNPGTLHTTVEFAFQAGASANYSQGITYSWYKDIVVFGNPFR</sequence>
<feature type="chain" id="PRO_5002726702" evidence="1">
    <location>
        <begin position="29"/>
        <end position="255"/>
    </location>
</feature>
<feature type="signal peptide" evidence="1">
    <location>
        <begin position="1"/>
        <end position="28"/>
    </location>
</feature>
<dbReference type="AlphaFoldDB" id="A8MKN2"/>
<dbReference type="RefSeq" id="WP_012160671.1">
    <property type="nucleotide sequence ID" value="NC_009922.1"/>
</dbReference>
<evidence type="ECO:0000313" key="3">
    <source>
        <dbReference type="Proteomes" id="UP000000269"/>
    </source>
</evidence>
<evidence type="ECO:0000256" key="1">
    <source>
        <dbReference type="SAM" id="SignalP"/>
    </source>
</evidence>
<keyword evidence="1" id="KW-0732">Signal</keyword>
<accession>A8MKN2</accession>
<dbReference type="STRING" id="350688.Clos_2833"/>
<gene>
    <name evidence="2" type="ordered locus">Clos_2833</name>
</gene>
<evidence type="ECO:0000313" key="2">
    <source>
        <dbReference type="EMBL" id="ABW20364.1"/>
    </source>
</evidence>
<dbReference type="Proteomes" id="UP000000269">
    <property type="component" value="Chromosome"/>
</dbReference>
<proteinExistence type="predicted"/>
<reference evidence="3" key="1">
    <citation type="submission" date="2007-10" db="EMBL/GenBank/DDBJ databases">
        <title>Complete genome of Alkaliphilus oremlandii OhILAs.</title>
        <authorList>
            <person name="Copeland A."/>
            <person name="Lucas S."/>
            <person name="Lapidus A."/>
            <person name="Barry K."/>
            <person name="Detter J.C."/>
            <person name="Glavina del Rio T."/>
            <person name="Hammon N."/>
            <person name="Israni S."/>
            <person name="Dalin E."/>
            <person name="Tice H."/>
            <person name="Pitluck S."/>
            <person name="Chain P."/>
            <person name="Malfatti S."/>
            <person name="Shin M."/>
            <person name="Vergez L."/>
            <person name="Schmutz J."/>
            <person name="Larimer F."/>
            <person name="Land M."/>
            <person name="Hauser L."/>
            <person name="Kyrpides N."/>
            <person name="Mikhailova N."/>
            <person name="Stolz J.F."/>
            <person name="Dawson A."/>
            <person name="Fisher E."/>
            <person name="Crable B."/>
            <person name="Perera E."/>
            <person name="Lisak J."/>
            <person name="Ranganathan M."/>
            <person name="Basu P."/>
            <person name="Richardson P."/>
        </authorList>
    </citation>
    <scope>NUCLEOTIDE SEQUENCE [LARGE SCALE GENOMIC DNA]</scope>
    <source>
        <strain evidence="3">OhILAs</strain>
    </source>
</reference>
<organism evidence="2 3">
    <name type="scientific">Alkaliphilus oremlandii (strain OhILAs)</name>
    <name type="common">Clostridium oremlandii (strain OhILAs)</name>
    <dbReference type="NCBI Taxonomy" id="350688"/>
    <lineage>
        <taxon>Bacteria</taxon>
        <taxon>Bacillati</taxon>
        <taxon>Bacillota</taxon>
        <taxon>Clostridia</taxon>
        <taxon>Peptostreptococcales</taxon>
        <taxon>Natronincolaceae</taxon>
        <taxon>Alkaliphilus</taxon>
    </lineage>
</organism>
<protein>
    <submittedName>
        <fullName evidence="2">Uncharacterized protein</fullName>
    </submittedName>
</protein>
<keyword evidence="3" id="KW-1185">Reference proteome</keyword>
<dbReference type="HOGENOM" id="CLU_1088355_0_0_9"/>
<dbReference type="KEGG" id="aoe:Clos_2833"/>
<dbReference type="EMBL" id="CP000853">
    <property type="protein sequence ID" value="ABW20364.1"/>
    <property type="molecule type" value="Genomic_DNA"/>
</dbReference>
<name>A8MKN2_ALKOO</name>